<proteinExistence type="predicted"/>
<feature type="transmembrane region" description="Helical" evidence="1">
    <location>
        <begin position="57"/>
        <end position="76"/>
    </location>
</feature>
<sequence length="79" mass="9124">MDEEREQQNTEKEKELTCPECEKAFQDMRGLTSHARHMHELNKNEIMEMFNEKEDSTAWKIVGGIGAVILAIITAGKFR</sequence>
<dbReference type="Proteomes" id="UP001207337">
    <property type="component" value="Unassembled WGS sequence"/>
</dbReference>
<protein>
    <recommendedName>
        <fullName evidence="2">C2H2-type domain-containing protein</fullName>
    </recommendedName>
</protein>
<accession>A0ABT3PZR9</accession>
<evidence type="ECO:0000313" key="4">
    <source>
        <dbReference type="Proteomes" id="UP001207337"/>
    </source>
</evidence>
<keyword evidence="1" id="KW-0472">Membrane</keyword>
<dbReference type="EMBL" id="JAJNDC010000002">
    <property type="protein sequence ID" value="MCW9713363.1"/>
    <property type="molecule type" value="Genomic_DNA"/>
</dbReference>
<dbReference type="RefSeq" id="WP_265789977.1">
    <property type="nucleotide sequence ID" value="NZ_BAABRS010000002.1"/>
</dbReference>
<dbReference type="InterPro" id="IPR013087">
    <property type="entry name" value="Znf_C2H2_type"/>
</dbReference>
<dbReference type="Gene3D" id="3.30.160.60">
    <property type="entry name" value="Classic Zinc Finger"/>
    <property type="match status" value="1"/>
</dbReference>
<evidence type="ECO:0000259" key="2">
    <source>
        <dbReference type="PROSITE" id="PS50157"/>
    </source>
</evidence>
<feature type="domain" description="C2H2-type" evidence="2">
    <location>
        <begin position="16"/>
        <end position="44"/>
    </location>
</feature>
<organism evidence="3 4">
    <name type="scientific">Fodinibius salicampi</name>
    <dbReference type="NCBI Taxonomy" id="1920655"/>
    <lineage>
        <taxon>Bacteria</taxon>
        <taxon>Pseudomonadati</taxon>
        <taxon>Balneolota</taxon>
        <taxon>Balneolia</taxon>
        <taxon>Balneolales</taxon>
        <taxon>Balneolaceae</taxon>
        <taxon>Fodinibius</taxon>
    </lineage>
</organism>
<dbReference type="SUPFAM" id="SSF57667">
    <property type="entry name" value="beta-beta-alpha zinc fingers"/>
    <property type="match status" value="1"/>
</dbReference>
<evidence type="ECO:0000313" key="3">
    <source>
        <dbReference type="EMBL" id="MCW9713363.1"/>
    </source>
</evidence>
<keyword evidence="4" id="KW-1185">Reference proteome</keyword>
<evidence type="ECO:0000256" key="1">
    <source>
        <dbReference type="SAM" id="Phobius"/>
    </source>
</evidence>
<reference evidence="3 4" key="1">
    <citation type="submission" date="2021-11" db="EMBL/GenBank/DDBJ databases">
        <title>Aliifidinibius sp. nov., a new bacterium isolated from saline soil.</title>
        <authorList>
            <person name="Galisteo C."/>
            <person name="De La Haba R."/>
            <person name="Sanchez-Porro C."/>
            <person name="Ventosa A."/>
        </authorList>
    </citation>
    <scope>NUCLEOTIDE SEQUENCE [LARGE SCALE GENOMIC DNA]</scope>
    <source>
        <strain evidence="3 4">KACC 190600</strain>
    </source>
</reference>
<dbReference type="PROSITE" id="PS50157">
    <property type="entry name" value="ZINC_FINGER_C2H2_2"/>
    <property type="match status" value="1"/>
</dbReference>
<keyword evidence="1" id="KW-1133">Transmembrane helix</keyword>
<dbReference type="InterPro" id="IPR036236">
    <property type="entry name" value="Znf_C2H2_sf"/>
</dbReference>
<name>A0ABT3PZR9_9BACT</name>
<gene>
    <name evidence="3" type="ORF">LQ318_10630</name>
</gene>
<keyword evidence="1" id="KW-0812">Transmembrane</keyword>
<comment type="caution">
    <text evidence="3">The sequence shown here is derived from an EMBL/GenBank/DDBJ whole genome shotgun (WGS) entry which is preliminary data.</text>
</comment>
<dbReference type="PROSITE" id="PS00028">
    <property type="entry name" value="ZINC_FINGER_C2H2_1"/>
    <property type="match status" value="1"/>
</dbReference>